<proteinExistence type="predicted"/>
<sequence>MREDLLHFIWKYKKLQLQNLVTTRDESLVIIDPGSHNLQSGPDFFNAKINIDGQLWAGNVEVHPNASDWYVHHHEEDVAYDNVILHVVWHDDINVYRKDNSLIPTLELKRYVSEDLLKSYKGLFENRSNKFINCENGISTVDKFTVRNWFERLYIERLEQKSELVNTLLKSSNNDWEKVLFMLLLKNFGLNINGASFLTIAHALDYSIVRKLRNDHFQLESVFFGLAGLLDYNKIKDPYFDSLKKEYAYLRKKFDLTQESVQRPEFFKLRPTNFPTIRLSQIAALYEEHENLFQKVIKAPGLDDLYAIFDISASRYWDIHFTFGKESKKSPKKLTKPFIDLLLINTILPLKFCYAHHKGTDGIVGIFSIIERIKKEDNSILNKFKAIGVQVKTAGDTQAILQLYNEYCSKNKCLQCAIGSSLLHGNI</sequence>
<dbReference type="EMBL" id="JABTCG010000007">
    <property type="protein sequence ID" value="MBD0852397.1"/>
    <property type="molecule type" value="Genomic_DNA"/>
</dbReference>
<gene>
    <name evidence="1" type="ORF">HPE63_17070</name>
</gene>
<evidence type="ECO:0000313" key="2">
    <source>
        <dbReference type="Proteomes" id="UP000598350"/>
    </source>
</evidence>
<name>A0ABR7VFM2_9FLAO</name>
<protein>
    <submittedName>
        <fullName evidence="1">DUF2851 family protein</fullName>
    </submittedName>
</protein>
<comment type="caution">
    <text evidence="1">The sequence shown here is derived from an EMBL/GenBank/DDBJ whole genome shotgun (WGS) entry which is preliminary data.</text>
</comment>
<organism evidence="1 2">
    <name type="scientific">Maribacter arenosus</name>
    <dbReference type="NCBI Taxonomy" id="1854708"/>
    <lineage>
        <taxon>Bacteria</taxon>
        <taxon>Pseudomonadati</taxon>
        <taxon>Bacteroidota</taxon>
        <taxon>Flavobacteriia</taxon>
        <taxon>Flavobacteriales</taxon>
        <taxon>Flavobacteriaceae</taxon>
        <taxon>Maribacter</taxon>
    </lineage>
</organism>
<keyword evidence="2" id="KW-1185">Reference proteome</keyword>
<dbReference type="Proteomes" id="UP000598350">
    <property type="component" value="Unassembled WGS sequence"/>
</dbReference>
<dbReference type="RefSeq" id="WP_188315522.1">
    <property type="nucleotide sequence ID" value="NZ_JABTCG010000007.1"/>
</dbReference>
<accession>A0ABR7VFM2</accession>
<dbReference type="Pfam" id="PF11013">
    <property type="entry name" value="DUF2851"/>
    <property type="match status" value="1"/>
</dbReference>
<evidence type="ECO:0000313" key="1">
    <source>
        <dbReference type="EMBL" id="MBD0852397.1"/>
    </source>
</evidence>
<dbReference type="InterPro" id="IPR021272">
    <property type="entry name" value="DUF2851"/>
</dbReference>
<reference evidence="1 2" key="1">
    <citation type="submission" date="2020-05" db="EMBL/GenBank/DDBJ databases">
        <title>The draft genome sequence of Maribacter arenosus CAU 1321.</title>
        <authorList>
            <person name="Mu L."/>
        </authorList>
    </citation>
    <scope>NUCLEOTIDE SEQUENCE [LARGE SCALE GENOMIC DNA]</scope>
    <source>
        <strain evidence="1 2">CAU 1321</strain>
    </source>
</reference>